<dbReference type="Pfam" id="PF13416">
    <property type="entry name" value="SBP_bac_8"/>
    <property type="match status" value="1"/>
</dbReference>
<dbReference type="PROSITE" id="PS51257">
    <property type="entry name" value="PROKAR_LIPOPROTEIN"/>
    <property type="match status" value="1"/>
</dbReference>
<feature type="chain" id="PRO_5045224651" evidence="2">
    <location>
        <begin position="17"/>
        <end position="375"/>
    </location>
</feature>
<accession>A0ABX0Y959</accession>
<proteinExistence type="predicted"/>
<dbReference type="PANTHER" id="PTHR30222">
    <property type="entry name" value="SPERMIDINE/PUTRESCINE-BINDING PERIPLASMIC PROTEIN"/>
    <property type="match status" value="1"/>
</dbReference>
<organism evidence="3 4">
    <name type="scientific">Planosporangium thailandense</name>
    <dbReference type="NCBI Taxonomy" id="765197"/>
    <lineage>
        <taxon>Bacteria</taxon>
        <taxon>Bacillati</taxon>
        <taxon>Actinomycetota</taxon>
        <taxon>Actinomycetes</taxon>
        <taxon>Micromonosporales</taxon>
        <taxon>Micromonosporaceae</taxon>
        <taxon>Planosporangium</taxon>
    </lineage>
</organism>
<evidence type="ECO:0000313" key="4">
    <source>
        <dbReference type="Proteomes" id="UP000722989"/>
    </source>
</evidence>
<comment type="caution">
    <text evidence="3">The sequence shown here is derived from an EMBL/GenBank/DDBJ whole genome shotgun (WGS) entry which is preliminary data.</text>
</comment>
<evidence type="ECO:0000256" key="2">
    <source>
        <dbReference type="SAM" id="SignalP"/>
    </source>
</evidence>
<dbReference type="CDD" id="cd13589">
    <property type="entry name" value="PBP2_polyamine_RpCGA009"/>
    <property type="match status" value="1"/>
</dbReference>
<dbReference type="Gene3D" id="3.40.190.10">
    <property type="entry name" value="Periplasmic binding protein-like II"/>
    <property type="match status" value="2"/>
</dbReference>
<dbReference type="Proteomes" id="UP000722989">
    <property type="component" value="Unassembled WGS sequence"/>
</dbReference>
<dbReference type="InterPro" id="IPR006059">
    <property type="entry name" value="SBP"/>
</dbReference>
<reference evidence="3 4" key="1">
    <citation type="submission" date="2020-03" db="EMBL/GenBank/DDBJ databases">
        <title>WGS of the type strain of Planosporangium spp.</title>
        <authorList>
            <person name="Thawai C."/>
        </authorList>
    </citation>
    <scope>NUCLEOTIDE SEQUENCE [LARGE SCALE GENOMIC DNA]</scope>
    <source>
        <strain evidence="3 4">TBRC 5610</strain>
    </source>
</reference>
<evidence type="ECO:0000313" key="3">
    <source>
        <dbReference type="EMBL" id="NJC73940.1"/>
    </source>
</evidence>
<name>A0ABX0Y959_9ACTN</name>
<gene>
    <name evidence="3" type="ORF">HC031_30130</name>
</gene>
<sequence length="375" mass="39717">MSARGCRAMMAGGALAASLLLAACGGGGSAGSGKGPDLGSGPAKAGTVKAGALKGTTLTFVSYGGIYQDGQTKAAITPFANESGAKILQDGPTDNAKVKAQVTAGNVTWDVIDTTNIFAAQQCGKLFLPLDTSIVDTSKIPDGHMTDKCSIPAMSYGMILVYNTKKYGANPPASWADFFDTQKFPGKRGLEGSAGEIDPGILEGALLADGVAPDSMYPIDVNRALKKLSTIRKDLVFWSTGAQSQQFLESGQVDMELLWSGRAYSAVKNGAPYKPIWDQWMPEADAIAVPKGAKNPKAAFALLNYYLGADQQAKLTELTSYSPVNVDAKPTLDDLAKSFLTTTPERQKDMFKVDNTWWANNHDAMVTAYTNWLNG</sequence>
<evidence type="ECO:0000256" key="1">
    <source>
        <dbReference type="ARBA" id="ARBA00022729"/>
    </source>
</evidence>
<protein>
    <submittedName>
        <fullName evidence="3">ABC transporter substrate-binding protein</fullName>
    </submittedName>
</protein>
<keyword evidence="4" id="KW-1185">Reference proteome</keyword>
<keyword evidence="1 2" id="KW-0732">Signal</keyword>
<dbReference type="EMBL" id="JAATVY010000040">
    <property type="protein sequence ID" value="NJC73940.1"/>
    <property type="molecule type" value="Genomic_DNA"/>
</dbReference>
<dbReference type="PANTHER" id="PTHR30222:SF2">
    <property type="entry name" value="ABC TRANSPORTER SUBSTRATE-BINDING PROTEIN"/>
    <property type="match status" value="1"/>
</dbReference>
<feature type="signal peptide" evidence="2">
    <location>
        <begin position="1"/>
        <end position="16"/>
    </location>
</feature>
<dbReference type="SUPFAM" id="SSF53850">
    <property type="entry name" value="Periplasmic binding protein-like II"/>
    <property type="match status" value="1"/>
</dbReference>